<keyword evidence="2" id="KW-1003">Cell membrane</keyword>
<proteinExistence type="predicted"/>
<evidence type="ECO:0000313" key="11">
    <source>
        <dbReference type="EMBL" id="KMM71245.1"/>
    </source>
</evidence>
<dbReference type="Proteomes" id="UP000054567">
    <property type="component" value="Unassembled WGS sequence"/>
</dbReference>
<feature type="region of interest" description="Disordered" evidence="8">
    <location>
        <begin position="175"/>
        <end position="202"/>
    </location>
</feature>
<evidence type="ECO:0000256" key="6">
    <source>
        <dbReference type="ARBA" id="ARBA00023180"/>
    </source>
</evidence>
<dbReference type="CDD" id="cd21176">
    <property type="entry name" value="LPMO_auxiliary-like"/>
    <property type="match status" value="1"/>
</dbReference>
<dbReference type="GO" id="GO:0098552">
    <property type="term" value="C:side of membrane"/>
    <property type="evidence" value="ECO:0007669"/>
    <property type="project" value="UniProtKB-KW"/>
</dbReference>
<evidence type="ECO:0000256" key="4">
    <source>
        <dbReference type="ARBA" id="ARBA00022729"/>
    </source>
</evidence>
<evidence type="ECO:0000256" key="1">
    <source>
        <dbReference type="ARBA" id="ARBA00004609"/>
    </source>
</evidence>
<evidence type="ECO:0000256" key="5">
    <source>
        <dbReference type="ARBA" id="ARBA00023136"/>
    </source>
</evidence>
<dbReference type="VEuPathDB" id="FungiDB:CPAG_07552"/>
<comment type="subcellular location">
    <subcellularLocation>
        <location evidence="1">Cell membrane</location>
        <topology evidence="1">Lipid-anchor</topology>
        <topology evidence="1">GPI-anchor</topology>
    </subcellularLocation>
</comment>
<keyword evidence="6" id="KW-0325">Glycoprotein</keyword>
<keyword evidence="7" id="KW-0449">Lipoprotein</keyword>
<gene>
    <name evidence="11" type="ORF">CPAG_07552</name>
</gene>
<reference evidence="11 12" key="1">
    <citation type="submission" date="2007-06" db="EMBL/GenBank/DDBJ databases">
        <title>The Genome Sequence of Coccidioides posadasii RMSCC_3488.</title>
        <authorList>
            <consortium name="Coccidioides Genome Resources Consortium"/>
            <consortium name="The Broad Institute Genome Sequencing Platform"/>
            <person name="Henn M.R."/>
            <person name="Sykes S."/>
            <person name="Young S."/>
            <person name="Jaffe D."/>
            <person name="Berlin A."/>
            <person name="Alvarez P."/>
            <person name="Butler J."/>
            <person name="Gnerre S."/>
            <person name="Grabherr M."/>
            <person name="Mauceli E."/>
            <person name="Brockman W."/>
            <person name="Kodira C."/>
            <person name="Alvarado L."/>
            <person name="Zeng Q."/>
            <person name="Crawford M."/>
            <person name="Antoine C."/>
            <person name="Devon K."/>
            <person name="Galgiani J."/>
            <person name="Orsborn K."/>
            <person name="Lewis M.L."/>
            <person name="Nusbaum C."/>
            <person name="Galagan J."/>
            <person name="Birren B."/>
        </authorList>
    </citation>
    <scope>NUCLEOTIDE SEQUENCE [LARGE SCALE GENOMIC DNA]</scope>
    <source>
        <strain evidence="11 12">RMSCC 3488</strain>
    </source>
</reference>
<evidence type="ECO:0000313" key="12">
    <source>
        <dbReference type="Proteomes" id="UP000054567"/>
    </source>
</evidence>
<keyword evidence="5" id="KW-0472">Membrane</keyword>
<accession>A0A0J6FP78</accession>
<reference evidence="12" key="2">
    <citation type="journal article" date="2009" name="Genome Res.">
        <title>Comparative genomic analyses of the human fungal pathogens Coccidioides and their relatives.</title>
        <authorList>
            <person name="Sharpton T.J."/>
            <person name="Stajich J.E."/>
            <person name="Rounsley S.D."/>
            <person name="Gardner M.J."/>
            <person name="Wortman J.R."/>
            <person name="Jordar V.S."/>
            <person name="Maiti R."/>
            <person name="Kodira C.D."/>
            <person name="Neafsey D.E."/>
            <person name="Zeng Q."/>
            <person name="Hung C.-Y."/>
            <person name="McMahan C."/>
            <person name="Muszewska A."/>
            <person name="Grynberg M."/>
            <person name="Mandel M.A."/>
            <person name="Kellner E.M."/>
            <person name="Barker B.M."/>
            <person name="Galgiani J.N."/>
            <person name="Orbach M.J."/>
            <person name="Kirkland T.N."/>
            <person name="Cole G.T."/>
            <person name="Henn M.R."/>
            <person name="Birren B.W."/>
            <person name="Taylor J.W."/>
        </authorList>
    </citation>
    <scope>NUCLEOTIDE SEQUENCE [LARGE SCALE GENOMIC DNA]</scope>
    <source>
        <strain evidence="12">RMSCC 3488</strain>
    </source>
</reference>
<dbReference type="AlphaFoldDB" id="A0A0J6FP78"/>
<dbReference type="EMBL" id="DS268113">
    <property type="protein sequence ID" value="KMM71245.1"/>
    <property type="molecule type" value="Genomic_DNA"/>
</dbReference>
<feature type="compositionally biased region" description="Polar residues" evidence="8">
    <location>
        <begin position="177"/>
        <end position="201"/>
    </location>
</feature>
<dbReference type="OrthoDB" id="2146436at2759"/>
<dbReference type="InterPro" id="IPR046530">
    <property type="entry name" value="BIM1-like_dom"/>
</dbReference>
<keyword evidence="4 9" id="KW-0732">Signal</keyword>
<dbReference type="InterPro" id="IPR046936">
    <property type="entry name" value="BIM1-like"/>
</dbReference>
<evidence type="ECO:0000256" key="2">
    <source>
        <dbReference type="ARBA" id="ARBA00022475"/>
    </source>
</evidence>
<evidence type="ECO:0000256" key="7">
    <source>
        <dbReference type="ARBA" id="ARBA00023288"/>
    </source>
</evidence>
<sequence length="224" mass="23238">MHLSGIVFAFSALISLSTAHFRLVDPPPRGFSEEMLTRFPCGGQSMSKSRTSVSLTDLEMPIALEMGHDQTAVQVLLALGSHPGSNFNITLVPTFRQVGLGDFCLPSVSLDEQRLGVKPVDGMNATLQVVTNGDPNGGLYNCADITFSSTTEYTVPSSCKNGTGVAATPFSGEAATRNANESTPNGQPQRGNSGSGPTSNIAGHLETATWGVLGAIVVGGVALL</sequence>
<feature type="signal peptide" evidence="9">
    <location>
        <begin position="1"/>
        <end position="19"/>
    </location>
</feature>
<dbReference type="PANTHER" id="PTHR34992">
    <property type="entry name" value="HYPHAL ANASTAMOSIS-7 PROTEIN"/>
    <property type="match status" value="1"/>
</dbReference>
<feature type="domain" description="Copper acquisition factor BIM1-like" evidence="10">
    <location>
        <begin position="19"/>
        <end position="164"/>
    </location>
</feature>
<reference evidence="12" key="3">
    <citation type="journal article" date="2010" name="Genome Res.">
        <title>Population genomic sequencing of Coccidioides fungi reveals recent hybridization and transposon control.</title>
        <authorList>
            <person name="Neafsey D.E."/>
            <person name="Barker B.M."/>
            <person name="Sharpton T.J."/>
            <person name="Stajich J.E."/>
            <person name="Park D.J."/>
            <person name="Whiston E."/>
            <person name="Hung C.-Y."/>
            <person name="McMahan C."/>
            <person name="White J."/>
            <person name="Sykes S."/>
            <person name="Heiman D."/>
            <person name="Young S."/>
            <person name="Zeng Q."/>
            <person name="Abouelleil A."/>
            <person name="Aftuck L."/>
            <person name="Bessette D."/>
            <person name="Brown A."/>
            <person name="FitzGerald M."/>
            <person name="Lui A."/>
            <person name="Macdonald J.P."/>
            <person name="Priest M."/>
            <person name="Orbach M.J."/>
            <person name="Galgiani J.N."/>
            <person name="Kirkland T.N."/>
            <person name="Cole G.T."/>
            <person name="Birren B.W."/>
            <person name="Henn M.R."/>
            <person name="Taylor J.W."/>
            <person name="Rounsley S.D."/>
        </authorList>
    </citation>
    <scope>NUCLEOTIDE SEQUENCE [LARGE SCALE GENOMIC DNA]</scope>
    <source>
        <strain evidence="12">RMSCC 3488</strain>
    </source>
</reference>
<evidence type="ECO:0000256" key="3">
    <source>
        <dbReference type="ARBA" id="ARBA00022622"/>
    </source>
</evidence>
<organism evidence="11 12">
    <name type="scientific">Coccidioides posadasii RMSCC 3488</name>
    <dbReference type="NCBI Taxonomy" id="454284"/>
    <lineage>
        <taxon>Eukaryota</taxon>
        <taxon>Fungi</taxon>
        <taxon>Dikarya</taxon>
        <taxon>Ascomycota</taxon>
        <taxon>Pezizomycotina</taxon>
        <taxon>Eurotiomycetes</taxon>
        <taxon>Eurotiomycetidae</taxon>
        <taxon>Onygenales</taxon>
        <taxon>Onygenaceae</taxon>
        <taxon>Coccidioides</taxon>
    </lineage>
</organism>
<name>A0A0J6FP78_COCPO</name>
<feature type="chain" id="PRO_5005271361" description="Copper acquisition factor BIM1-like domain-containing protein" evidence="9">
    <location>
        <begin position="20"/>
        <end position="224"/>
    </location>
</feature>
<keyword evidence="3" id="KW-0336">GPI-anchor</keyword>
<evidence type="ECO:0000259" key="10">
    <source>
        <dbReference type="Pfam" id="PF20238"/>
    </source>
</evidence>
<dbReference type="PANTHER" id="PTHR34992:SF1">
    <property type="entry name" value="COPPER ACQUISITION FACTOR BIM1-LIKE DOMAIN-CONTAINING PROTEIN"/>
    <property type="match status" value="1"/>
</dbReference>
<evidence type="ECO:0000256" key="9">
    <source>
        <dbReference type="SAM" id="SignalP"/>
    </source>
</evidence>
<dbReference type="Pfam" id="PF20238">
    <property type="entry name" value="BIM1-like_dom"/>
    <property type="match status" value="1"/>
</dbReference>
<evidence type="ECO:0000256" key="8">
    <source>
        <dbReference type="SAM" id="MobiDB-lite"/>
    </source>
</evidence>
<dbReference type="GO" id="GO:0005886">
    <property type="term" value="C:plasma membrane"/>
    <property type="evidence" value="ECO:0007669"/>
    <property type="project" value="UniProtKB-SubCell"/>
</dbReference>
<protein>
    <recommendedName>
        <fullName evidence="10">Copper acquisition factor BIM1-like domain-containing protein</fullName>
    </recommendedName>
</protein>